<dbReference type="Proteomes" id="UP000179807">
    <property type="component" value="Unassembled WGS sequence"/>
</dbReference>
<gene>
    <name evidence="1" type="ORF">TRFO_35615</name>
</gene>
<evidence type="ECO:0000313" key="1">
    <source>
        <dbReference type="EMBL" id="OHS98048.1"/>
    </source>
</evidence>
<dbReference type="RefSeq" id="XP_068351185.1">
    <property type="nucleotide sequence ID" value="XM_068510363.1"/>
</dbReference>
<dbReference type="EMBL" id="MLAK01001078">
    <property type="protein sequence ID" value="OHS98048.1"/>
    <property type="molecule type" value="Genomic_DNA"/>
</dbReference>
<evidence type="ECO:0000313" key="2">
    <source>
        <dbReference type="Proteomes" id="UP000179807"/>
    </source>
</evidence>
<dbReference type="PANTHER" id="PTHR32518">
    <property type="match status" value="1"/>
</dbReference>
<dbReference type="AlphaFoldDB" id="A0A1J4JFZ6"/>
<keyword evidence="2" id="KW-1185">Reference proteome</keyword>
<reference evidence="1" key="1">
    <citation type="submission" date="2016-10" db="EMBL/GenBank/DDBJ databases">
        <authorList>
            <person name="Benchimol M."/>
            <person name="Almeida L.G."/>
            <person name="Vasconcelos A.T."/>
            <person name="Perreira-Neves A."/>
            <person name="Rosa I.A."/>
            <person name="Tasca T."/>
            <person name="Bogo M.R."/>
            <person name="de Souza W."/>
        </authorList>
    </citation>
    <scope>NUCLEOTIDE SEQUENCE [LARGE SCALE GENOMIC DNA]</scope>
    <source>
        <strain evidence="1">K</strain>
    </source>
</reference>
<proteinExistence type="predicted"/>
<dbReference type="VEuPathDB" id="TrichDB:TRFO_35615"/>
<organism evidence="1 2">
    <name type="scientific">Tritrichomonas foetus</name>
    <dbReference type="NCBI Taxonomy" id="1144522"/>
    <lineage>
        <taxon>Eukaryota</taxon>
        <taxon>Metamonada</taxon>
        <taxon>Parabasalia</taxon>
        <taxon>Tritrichomonadida</taxon>
        <taxon>Tritrichomonadidae</taxon>
        <taxon>Tritrichomonas</taxon>
    </lineage>
</organism>
<dbReference type="OrthoDB" id="10651191at2759"/>
<comment type="caution">
    <text evidence="1">The sequence shown here is derived from an EMBL/GenBank/DDBJ whole genome shotgun (WGS) entry which is preliminary data.</text>
</comment>
<dbReference type="PANTHER" id="PTHR32518:SF3">
    <property type="entry name" value="4-ALPHA-GLUCANOTRANSFERASE"/>
    <property type="match status" value="1"/>
</dbReference>
<name>A0A1J4JFZ6_9EUKA</name>
<dbReference type="GeneID" id="94845067"/>
<protein>
    <submittedName>
        <fullName evidence="1">Uncharacterized protein</fullName>
    </submittedName>
</protein>
<sequence>MQKTVIFSLSLDCHKKPNSCFLQIDSFDQKIPMQFVRYYRPTKTYQFEVPIPISNTVAIPKLINYNYFVNDVQLYQTNQILVIAKRPTSNKIYVNDTKVPRDNSNLINILFCVASPQLTPKQLLYLVCESPLFVNPKDYINNCINNKNNNNINNGINNVNNNYNNSLNIHYNNMNFNDNINISLNNQNINKNVFDGNTCVVPMQFSKGLWFGSANVSVFLNHPIIYKYVVIDSSTKKEVARETGRPHFLLINSPLAYKSIHIYDAWSQTMPLFAFYPRSVKPSETSIIESSVKIEFTPNFRARNVFLKNVQNSFNVKDSYGESLFPEGSWRKDMHVSEENLACNFEIGLVYNSESGKIMWMKHPLFNIFGSPKNQVRPDFVSSNLLFGEAIYKGFGIYLPLVSITIDDEESVGDFSTLVALSKWCKQCGIDFLNIHIEQMNGGLIDPIHLSEPVTYEMNLVEMRNAKLANFFQDYKIKKKNGWNQNNDTEFQLFVKLNPRIVQKCKENCGHMNINHENDNLAYEFVLYTQYVLFKELATAFAEILDIGVQLIIDVIASDELAQDIVQFSRYCQGIKIVGLAKYCDFLSVKDINETFGNLSEFVLKAFCKTTNNIVQLLQSAYTPDFITSLQNYYSSDPEFLSKLDKIKSKYETCERNKIVTSCINKIAQDCPATLLVDAHATKLLGGNQSIQSISMVPCQSSPKKVPDNVFDTDIIDQIKNVTLVPNYLSPEKISEFSESIGPSIVSEEIENRAKSKQRCVIVYFYDFLRAMGYTIQTRPIQLIEKHCRCKFSTSVASLMVNQELNNKIQNFLFNWKRSM</sequence>
<accession>A0A1J4JFZ6</accession>